<dbReference type="GO" id="GO:0016787">
    <property type="term" value="F:hydrolase activity"/>
    <property type="evidence" value="ECO:0007669"/>
    <property type="project" value="UniProtKB-KW"/>
</dbReference>
<comment type="caution">
    <text evidence="7">The sequence shown here is derived from an EMBL/GenBank/DDBJ whole genome shotgun (WGS) entry which is preliminary data.</text>
</comment>
<dbReference type="SUPFAM" id="SSF51011">
    <property type="entry name" value="Glycosyl hydrolase domain"/>
    <property type="match status" value="1"/>
</dbReference>
<dbReference type="Gene3D" id="3.20.20.80">
    <property type="entry name" value="Glycosidases"/>
    <property type="match status" value="1"/>
</dbReference>
<feature type="domain" description="Glycosyl hydrolase family 31 C-terminal" evidence="6">
    <location>
        <begin position="447"/>
        <end position="524"/>
    </location>
</feature>
<gene>
    <name evidence="7" type="ORF">GCM10022197_32490</name>
</gene>
<comment type="similarity">
    <text evidence="1 4">Belongs to the glycosyl hydrolase 31 family.</text>
</comment>
<dbReference type="SUPFAM" id="SSF51445">
    <property type="entry name" value="(Trans)glycosidases"/>
    <property type="match status" value="1"/>
</dbReference>
<dbReference type="Gene3D" id="2.60.40.1180">
    <property type="entry name" value="Golgi alpha-mannosidase II"/>
    <property type="match status" value="1"/>
</dbReference>
<dbReference type="Pfam" id="PF01055">
    <property type="entry name" value="Glyco_hydro_31_2nd"/>
    <property type="match status" value="1"/>
</dbReference>
<keyword evidence="3 4" id="KW-0326">Glycosidase</keyword>
<protein>
    <submittedName>
        <fullName evidence="7">Glycoside hydrolase family 31 protein</fullName>
    </submittedName>
</protein>
<accession>A0ABP6XVB5</accession>
<organism evidence="7 8">
    <name type="scientific">Microlunatus spumicola</name>
    <dbReference type="NCBI Taxonomy" id="81499"/>
    <lineage>
        <taxon>Bacteria</taxon>
        <taxon>Bacillati</taxon>
        <taxon>Actinomycetota</taxon>
        <taxon>Actinomycetes</taxon>
        <taxon>Propionibacteriales</taxon>
        <taxon>Propionibacteriaceae</taxon>
        <taxon>Microlunatus</taxon>
    </lineage>
</organism>
<dbReference type="RefSeq" id="WP_344742525.1">
    <property type="nucleotide sequence ID" value="NZ_BAAAYR010000004.1"/>
</dbReference>
<dbReference type="InterPro" id="IPR048395">
    <property type="entry name" value="Glyco_hydro_31_C"/>
</dbReference>
<keyword evidence="8" id="KW-1185">Reference proteome</keyword>
<dbReference type="InterPro" id="IPR000322">
    <property type="entry name" value="Glyco_hydro_31_TIM"/>
</dbReference>
<evidence type="ECO:0000259" key="6">
    <source>
        <dbReference type="Pfam" id="PF21365"/>
    </source>
</evidence>
<name>A0ABP6XVB5_9ACTN</name>
<dbReference type="CDD" id="cd06592">
    <property type="entry name" value="GH31_NET37"/>
    <property type="match status" value="1"/>
</dbReference>
<evidence type="ECO:0000256" key="4">
    <source>
        <dbReference type="RuleBase" id="RU361185"/>
    </source>
</evidence>
<evidence type="ECO:0000259" key="5">
    <source>
        <dbReference type="Pfam" id="PF01055"/>
    </source>
</evidence>
<dbReference type="InterPro" id="IPR017853">
    <property type="entry name" value="GH"/>
</dbReference>
<dbReference type="InterPro" id="IPR050985">
    <property type="entry name" value="Alpha-glycosidase_related"/>
</dbReference>
<dbReference type="InterPro" id="IPR013780">
    <property type="entry name" value="Glyco_hydro_b"/>
</dbReference>
<dbReference type="Pfam" id="PF21365">
    <property type="entry name" value="Glyco_hydro_31_3rd"/>
    <property type="match status" value="1"/>
</dbReference>
<dbReference type="PANTHER" id="PTHR43053">
    <property type="entry name" value="GLYCOSIDASE FAMILY 31"/>
    <property type="match status" value="1"/>
</dbReference>
<evidence type="ECO:0000256" key="3">
    <source>
        <dbReference type="ARBA" id="ARBA00023295"/>
    </source>
</evidence>
<feature type="domain" description="Glycoside hydrolase family 31 TIM barrel" evidence="5">
    <location>
        <begin position="145"/>
        <end position="436"/>
    </location>
</feature>
<proteinExistence type="inferred from homology"/>
<reference evidence="8" key="1">
    <citation type="journal article" date="2019" name="Int. J. Syst. Evol. Microbiol.">
        <title>The Global Catalogue of Microorganisms (GCM) 10K type strain sequencing project: providing services to taxonomists for standard genome sequencing and annotation.</title>
        <authorList>
            <consortium name="The Broad Institute Genomics Platform"/>
            <consortium name="The Broad Institute Genome Sequencing Center for Infectious Disease"/>
            <person name="Wu L."/>
            <person name="Ma J."/>
        </authorList>
    </citation>
    <scope>NUCLEOTIDE SEQUENCE [LARGE SCALE GENOMIC DNA]</scope>
    <source>
        <strain evidence="8">JCM 16540</strain>
    </source>
</reference>
<dbReference type="EMBL" id="BAAAYR010000004">
    <property type="protein sequence ID" value="GAA3573198.1"/>
    <property type="molecule type" value="Genomic_DNA"/>
</dbReference>
<evidence type="ECO:0000256" key="2">
    <source>
        <dbReference type="ARBA" id="ARBA00022801"/>
    </source>
</evidence>
<dbReference type="Proteomes" id="UP001500767">
    <property type="component" value="Unassembled WGS sequence"/>
</dbReference>
<evidence type="ECO:0000313" key="8">
    <source>
        <dbReference type="Proteomes" id="UP001500767"/>
    </source>
</evidence>
<sequence length="526" mass="57228">MRIEVEPGEWWWGGAVADGTRMPFGAEPHRRELATNSGLLDDPTAGANQSAPLLLSSHGRYVWSDDPFTFAFDGQDGLEVTGEGVTLRQAQGSSAGAQGSSAAVHGSLGDAFRAAAHDHFPASGSTPDGLMFSAPQYNTWIEMPYAPTQEGVLAYAQGVLDAGFPPGLLMIDDRWSEDYGDWRFDPSRFPDPAAMTDQLHAWGFAVMLWVVPFISPDSENSRTAVTRGWVVREADGRPVVREWWNGFSTLLDLTNPDAVAWFRRELDQLRDAYGVDGFKFDAGDLRDHRATDVTQAGGGPLSPTAQCEAYAKFAVQYPFNELRACWKEGGQPLAQRLHDKRPTWDADGLASLVPDLVAQGLIGHPYGCPDMIGGGELGGFLDGDPLDAELFVRWAQVAALSPMMQFSLAPWRVLDAEHLAAVTAAVALRQRLLPEILALVEHASTTGEPVLRSLAFHHPGYERVTDAFLLGEDLLCAPVLHAEAKTRHVAFPPGRWAGEDGSVVEGPAEHSVPVDLTSIPWWRRAS</sequence>
<evidence type="ECO:0000313" key="7">
    <source>
        <dbReference type="EMBL" id="GAA3573198.1"/>
    </source>
</evidence>
<dbReference type="PANTHER" id="PTHR43053:SF4">
    <property type="entry name" value="MYOGENESIS-REGULATING GLYCOSIDASE"/>
    <property type="match status" value="1"/>
</dbReference>
<keyword evidence="2 4" id="KW-0378">Hydrolase</keyword>
<evidence type="ECO:0000256" key="1">
    <source>
        <dbReference type="ARBA" id="ARBA00007806"/>
    </source>
</evidence>